<feature type="non-terminal residue" evidence="2">
    <location>
        <position position="234"/>
    </location>
</feature>
<organism evidence="2">
    <name type="scientific">Anthurium amnicola</name>
    <dbReference type="NCBI Taxonomy" id="1678845"/>
    <lineage>
        <taxon>Eukaryota</taxon>
        <taxon>Viridiplantae</taxon>
        <taxon>Streptophyta</taxon>
        <taxon>Embryophyta</taxon>
        <taxon>Tracheophyta</taxon>
        <taxon>Spermatophyta</taxon>
        <taxon>Magnoliopsida</taxon>
        <taxon>Liliopsida</taxon>
        <taxon>Araceae</taxon>
        <taxon>Pothoideae</taxon>
        <taxon>Potheae</taxon>
        <taxon>Anthurium</taxon>
    </lineage>
</organism>
<evidence type="ECO:0000313" key="2">
    <source>
        <dbReference type="EMBL" id="JAT48864.1"/>
    </source>
</evidence>
<reference evidence="2" key="1">
    <citation type="submission" date="2015-07" db="EMBL/GenBank/DDBJ databases">
        <title>Transcriptome Assembly of Anthurium amnicola.</title>
        <authorList>
            <person name="Suzuki J."/>
        </authorList>
    </citation>
    <scope>NUCLEOTIDE SEQUENCE</scope>
</reference>
<feature type="compositionally biased region" description="Basic residues" evidence="1">
    <location>
        <begin position="20"/>
        <end position="29"/>
    </location>
</feature>
<sequence length="234" mass="27280">MSTRRGRSHPPPPPTPRILHLPRRTRRRSTMVAATRRQPQPRPEYAGNPSGSLEALFDRDRSFKGDRRARVASRSPSPSSPGRRGGWRDRGDSEEERWRLEAEVLRAECNFLRMEREVALQKLESNRGQMEAVLRSAVQTLVSGRKKIEGERGMHAVLQEEIEVLQSNLELLHRWSRRQRSSKRCTSDDLKLRGKSSGRNFDTKALLLRRRLEEMTVRVTKTTSRRYEEEEEEE</sequence>
<dbReference type="EMBL" id="GDJX01019072">
    <property type="protein sequence ID" value="JAT48864.1"/>
    <property type="molecule type" value="Transcribed_RNA"/>
</dbReference>
<dbReference type="PANTHER" id="PTHR35468">
    <property type="entry name" value="MYOSIN-LIKE PROTEIN"/>
    <property type="match status" value="1"/>
</dbReference>
<gene>
    <name evidence="2" type="primary">GC2_0</name>
    <name evidence="2" type="ORF">g.77278</name>
</gene>
<dbReference type="AlphaFoldDB" id="A0A1D1Y2J9"/>
<protein>
    <submittedName>
        <fullName evidence="2">Golgin candidate 2</fullName>
    </submittedName>
</protein>
<name>A0A1D1Y2J9_9ARAE</name>
<accession>A0A1D1Y2J9</accession>
<feature type="compositionally biased region" description="Low complexity" evidence="1">
    <location>
        <begin position="72"/>
        <end position="82"/>
    </location>
</feature>
<dbReference type="PANTHER" id="PTHR35468:SF1">
    <property type="entry name" value="MYOSIN-LIKE PROTEIN"/>
    <property type="match status" value="1"/>
</dbReference>
<proteinExistence type="predicted"/>
<evidence type="ECO:0000256" key="1">
    <source>
        <dbReference type="SAM" id="MobiDB-lite"/>
    </source>
</evidence>
<feature type="region of interest" description="Disordered" evidence="1">
    <location>
        <begin position="1"/>
        <end position="92"/>
    </location>
</feature>
<feature type="compositionally biased region" description="Basic and acidic residues" evidence="1">
    <location>
        <begin position="56"/>
        <end position="69"/>
    </location>
</feature>